<organism evidence="5">
    <name type="scientific">Arion vulgaris</name>
    <dbReference type="NCBI Taxonomy" id="1028688"/>
    <lineage>
        <taxon>Eukaryota</taxon>
        <taxon>Metazoa</taxon>
        <taxon>Spiralia</taxon>
        <taxon>Lophotrochozoa</taxon>
        <taxon>Mollusca</taxon>
        <taxon>Gastropoda</taxon>
        <taxon>Heterobranchia</taxon>
        <taxon>Euthyneura</taxon>
        <taxon>Panpulmonata</taxon>
        <taxon>Eupulmonata</taxon>
        <taxon>Stylommatophora</taxon>
        <taxon>Helicina</taxon>
        <taxon>Arionoidea</taxon>
        <taxon>Arionidae</taxon>
        <taxon>Arion</taxon>
    </lineage>
</organism>
<evidence type="ECO:0000313" key="5">
    <source>
        <dbReference type="EMBL" id="CEK47415.1"/>
    </source>
</evidence>
<keyword evidence="2" id="KW-0472">Membrane</keyword>
<evidence type="ECO:0000256" key="2">
    <source>
        <dbReference type="ARBA" id="ARBA00022989"/>
    </source>
</evidence>
<name>A0A0B6XVY0_9EUPU</name>
<protein>
    <recommendedName>
        <fullName evidence="4">Cadherin domain-containing protein</fullName>
    </recommendedName>
</protein>
<feature type="non-terminal residue" evidence="5">
    <location>
        <position position="73"/>
    </location>
</feature>
<proteinExistence type="predicted"/>
<keyword evidence="3" id="KW-0106">Calcium</keyword>
<dbReference type="SUPFAM" id="SSF49313">
    <property type="entry name" value="Cadherin-like"/>
    <property type="match status" value="1"/>
</dbReference>
<dbReference type="AlphaFoldDB" id="A0A0B6XVY0"/>
<keyword evidence="1" id="KW-0812">Transmembrane</keyword>
<dbReference type="EMBL" id="HACG01000550">
    <property type="protein sequence ID" value="CEK47415.1"/>
    <property type="molecule type" value="Transcribed_RNA"/>
</dbReference>
<dbReference type="PROSITE" id="PS50268">
    <property type="entry name" value="CADHERIN_2"/>
    <property type="match status" value="1"/>
</dbReference>
<reference evidence="5" key="1">
    <citation type="submission" date="2014-12" db="EMBL/GenBank/DDBJ databases">
        <title>Insight into the proteome of Arion vulgaris.</title>
        <authorList>
            <person name="Aradska J."/>
            <person name="Bulat T."/>
            <person name="Smidak R."/>
            <person name="Sarate P."/>
            <person name="Gangsoo J."/>
            <person name="Sialana F."/>
            <person name="Bilban M."/>
            <person name="Lubec G."/>
        </authorList>
    </citation>
    <scope>NUCLEOTIDE SEQUENCE</scope>
    <source>
        <tissue evidence="5">Skin</tissue>
    </source>
</reference>
<feature type="domain" description="Cadherin" evidence="4">
    <location>
        <begin position="1"/>
        <end position="40"/>
    </location>
</feature>
<evidence type="ECO:0000259" key="4">
    <source>
        <dbReference type="PROSITE" id="PS50268"/>
    </source>
</evidence>
<dbReference type="Gene3D" id="2.60.40.60">
    <property type="entry name" value="Cadherins"/>
    <property type="match status" value="2"/>
</dbReference>
<dbReference type="InterPro" id="IPR002126">
    <property type="entry name" value="Cadherin-like_dom"/>
</dbReference>
<dbReference type="InterPro" id="IPR015919">
    <property type="entry name" value="Cadherin-like_sf"/>
</dbReference>
<dbReference type="CDD" id="cd11304">
    <property type="entry name" value="Cadherin_repeat"/>
    <property type="match status" value="2"/>
</dbReference>
<gene>
    <name evidence="5" type="primary">ORF1318</name>
</gene>
<keyword evidence="2" id="KW-1133">Transmembrane helix</keyword>
<evidence type="ECO:0000256" key="3">
    <source>
        <dbReference type="PROSITE-ProRule" id="PRU00043"/>
    </source>
</evidence>
<feature type="non-terminal residue" evidence="5">
    <location>
        <position position="1"/>
    </location>
</feature>
<dbReference type="PANTHER" id="PTHR24026">
    <property type="entry name" value="FAT ATYPICAL CADHERIN-RELATED"/>
    <property type="match status" value="1"/>
</dbReference>
<dbReference type="GO" id="GO:0007156">
    <property type="term" value="P:homophilic cell adhesion via plasma membrane adhesion molecules"/>
    <property type="evidence" value="ECO:0007669"/>
    <property type="project" value="InterPro"/>
</dbReference>
<dbReference type="PANTHER" id="PTHR24026:SF126">
    <property type="entry name" value="PROTOCADHERIN FAT 4"/>
    <property type="match status" value="1"/>
</dbReference>
<evidence type="ECO:0000256" key="1">
    <source>
        <dbReference type="ARBA" id="ARBA00022692"/>
    </source>
</evidence>
<accession>A0A0B6XVY0</accession>
<sequence length="73" mass="7845">ENVPKYDFHVIARDNGPERLSSSALVLVTVDDKNDEPPIFSKPVYFGSILENQPAGTLVGTASAEDPDTPTNS</sequence>
<dbReference type="PRINTS" id="PR00205">
    <property type="entry name" value="CADHERIN"/>
</dbReference>
<dbReference type="GO" id="GO:0005886">
    <property type="term" value="C:plasma membrane"/>
    <property type="evidence" value="ECO:0007669"/>
    <property type="project" value="UniProtKB-SubCell"/>
</dbReference>
<dbReference type="GO" id="GO:0005509">
    <property type="term" value="F:calcium ion binding"/>
    <property type="evidence" value="ECO:0007669"/>
    <property type="project" value="UniProtKB-UniRule"/>
</dbReference>